<protein>
    <submittedName>
        <fullName evidence="2">Uncharacterized protein</fullName>
    </submittedName>
</protein>
<feature type="region of interest" description="Disordered" evidence="1">
    <location>
        <begin position="24"/>
        <end position="45"/>
    </location>
</feature>
<evidence type="ECO:0000256" key="1">
    <source>
        <dbReference type="SAM" id="MobiDB-lite"/>
    </source>
</evidence>
<dbReference type="AlphaFoldDB" id="A0A1Y5TSR5"/>
<evidence type="ECO:0000313" key="2">
    <source>
        <dbReference type="EMBL" id="SLN68767.1"/>
    </source>
</evidence>
<reference evidence="2 3" key="1">
    <citation type="submission" date="2017-03" db="EMBL/GenBank/DDBJ databases">
        <authorList>
            <person name="Afonso C.L."/>
            <person name="Miller P.J."/>
            <person name="Scott M.A."/>
            <person name="Spackman E."/>
            <person name="Goraichik I."/>
            <person name="Dimitrov K.M."/>
            <person name="Suarez D.L."/>
            <person name="Swayne D.E."/>
        </authorList>
    </citation>
    <scope>NUCLEOTIDE SEQUENCE [LARGE SCALE GENOMIC DNA]</scope>
    <source>
        <strain evidence="2 3">CECT 7023</strain>
    </source>
</reference>
<name>A0A1Y5TSR5_9RHOB</name>
<feature type="compositionally biased region" description="Polar residues" evidence="1">
    <location>
        <begin position="30"/>
        <end position="43"/>
    </location>
</feature>
<evidence type="ECO:0000313" key="3">
    <source>
        <dbReference type="Proteomes" id="UP000193900"/>
    </source>
</evidence>
<accession>A0A1Y5TSR5</accession>
<dbReference type="EMBL" id="FWFZ01000021">
    <property type="protein sequence ID" value="SLN68767.1"/>
    <property type="molecule type" value="Genomic_DNA"/>
</dbReference>
<organism evidence="2 3">
    <name type="scientific">Roseisalinus antarcticus</name>
    <dbReference type="NCBI Taxonomy" id="254357"/>
    <lineage>
        <taxon>Bacteria</taxon>
        <taxon>Pseudomonadati</taxon>
        <taxon>Pseudomonadota</taxon>
        <taxon>Alphaproteobacteria</taxon>
        <taxon>Rhodobacterales</taxon>
        <taxon>Roseobacteraceae</taxon>
        <taxon>Roseisalinus</taxon>
    </lineage>
</organism>
<dbReference type="Proteomes" id="UP000193900">
    <property type="component" value="Unassembled WGS sequence"/>
</dbReference>
<gene>
    <name evidence="2" type="ORF">ROA7023_03327</name>
</gene>
<proteinExistence type="predicted"/>
<keyword evidence="3" id="KW-1185">Reference proteome</keyword>
<sequence>MSITWSAGVNSPLAESRISVSAPLPPAAEASTTKVSPPTSATARSVGAMMPSPLAAETLPVTSAPALVTFQAVTPYSIEQAPIRNLAPPSSAVSSADRRRAWLSEVSAISPSWAKPDPVTS</sequence>